<keyword evidence="3" id="KW-1185">Reference proteome</keyword>
<evidence type="ECO:0000256" key="1">
    <source>
        <dbReference type="SAM" id="Phobius"/>
    </source>
</evidence>
<accession>A0ABD4THT3</accession>
<evidence type="ECO:0000313" key="3">
    <source>
        <dbReference type="Proteomes" id="UP001524383"/>
    </source>
</evidence>
<comment type="caution">
    <text evidence="2">The sequence shown here is derived from an EMBL/GenBank/DDBJ whole genome shotgun (WGS) entry which is preliminary data.</text>
</comment>
<feature type="transmembrane region" description="Helical" evidence="1">
    <location>
        <begin position="12"/>
        <end position="29"/>
    </location>
</feature>
<gene>
    <name evidence="2" type="ORF">FTO68_00645</name>
</gene>
<keyword evidence="1" id="KW-1133">Transmembrane helix</keyword>
<reference evidence="2 3" key="1">
    <citation type="submission" date="2019-08" db="EMBL/GenBank/DDBJ databases">
        <authorList>
            <person name="Chen S.-C."/>
            <person name="Lai M.-C."/>
            <person name="You Y.-T."/>
        </authorList>
    </citation>
    <scope>NUCLEOTIDE SEQUENCE [LARGE SCALE GENOMIC DNA]</scope>
    <source>
        <strain evidence="2 3">P2F9704a</strain>
    </source>
</reference>
<protein>
    <recommendedName>
        <fullName evidence="4">DUF4845 domain-containing protein</fullName>
    </recommendedName>
</protein>
<name>A0ABD4THT3_9EURY</name>
<sequence length="119" mass="13324">MAGMNDNGQWIVLMGFLISIALLFLMVIINQATLVGQTTAEGVLEFPKYEIRDLRTEVIRSFREDTLNSALYQDIRVLSLKRNHAIVSLGSSPMEGLDATMVTIRFNNGVTVYEETLLV</sequence>
<organism evidence="2 3">
    <name type="scientific">Methanocalculus taiwanensis</name>
    <dbReference type="NCBI Taxonomy" id="106207"/>
    <lineage>
        <taxon>Archaea</taxon>
        <taxon>Methanobacteriati</taxon>
        <taxon>Methanobacteriota</taxon>
        <taxon>Stenosarchaea group</taxon>
        <taxon>Methanomicrobia</taxon>
        <taxon>Methanomicrobiales</taxon>
        <taxon>Methanocalculaceae</taxon>
        <taxon>Methanocalculus</taxon>
    </lineage>
</organism>
<evidence type="ECO:0008006" key="4">
    <source>
        <dbReference type="Google" id="ProtNLM"/>
    </source>
</evidence>
<proteinExistence type="predicted"/>
<keyword evidence="1" id="KW-0812">Transmembrane</keyword>
<evidence type="ECO:0000313" key="2">
    <source>
        <dbReference type="EMBL" id="MCQ1537503.1"/>
    </source>
</evidence>
<dbReference type="RefSeq" id="WP_255331411.1">
    <property type="nucleotide sequence ID" value="NZ_VOTZ01000001.1"/>
</dbReference>
<keyword evidence="1" id="KW-0472">Membrane</keyword>
<dbReference type="Proteomes" id="UP001524383">
    <property type="component" value="Unassembled WGS sequence"/>
</dbReference>
<dbReference type="AlphaFoldDB" id="A0ABD4THT3"/>
<dbReference type="EMBL" id="VOTZ01000001">
    <property type="protein sequence ID" value="MCQ1537503.1"/>
    <property type="molecule type" value="Genomic_DNA"/>
</dbReference>